<name>A0A078ASL2_STYLE</name>
<dbReference type="InParanoid" id="A0A078ASL2"/>
<gene>
    <name evidence="3" type="primary">Contig13592.g14501</name>
    <name evidence="3" type="ORF">STYLEM_14537</name>
</gene>
<proteinExistence type="predicted"/>
<keyword evidence="2" id="KW-0812">Transmembrane</keyword>
<protein>
    <recommendedName>
        <fullName evidence="5">Transmembrane protein</fullName>
    </recommendedName>
</protein>
<feature type="transmembrane region" description="Helical" evidence="2">
    <location>
        <begin position="74"/>
        <end position="96"/>
    </location>
</feature>
<feature type="transmembrane region" description="Helical" evidence="2">
    <location>
        <begin position="108"/>
        <end position="132"/>
    </location>
</feature>
<evidence type="ECO:0000313" key="4">
    <source>
        <dbReference type="Proteomes" id="UP000039865"/>
    </source>
</evidence>
<keyword evidence="2" id="KW-0472">Membrane</keyword>
<evidence type="ECO:0008006" key="5">
    <source>
        <dbReference type="Google" id="ProtNLM"/>
    </source>
</evidence>
<sequence length="266" mass="30953">MLWVDQNAILMGFMNKESNVIKATHQLQNMNQDAMIIAKSLKDLSVVKNLVQNRYALKNVEIKTYHFAMMGIKFLRMGIVFNIFLITLDVTLNAMLNKDIYAYSIMTIHLLVVSISNKFSQIIFVVMEYLILERNVTMEIWSIMMEQVFQRVYRYENKYQLLEPGKSKYLWVNQDSNLQQILGAIKIVKQIKITIVQSTKYREISLVFRDQVLSKYLKSNGFILQKKNQFVPLNSEQICNKDGTKESFEECDDGDPESTGGQELSK</sequence>
<evidence type="ECO:0000256" key="1">
    <source>
        <dbReference type="SAM" id="MobiDB-lite"/>
    </source>
</evidence>
<evidence type="ECO:0000313" key="3">
    <source>
        <dbReference type="EMBL" id="CDW85460.1"/>
    </source>
</evidence>
<dbReference type="Proteomes" id="UP000039865">
    <property type="component" value="Unassembled WGS sequence"/>
</dbReference>
<dbReference type="AlphaFoldDB" id="A0A078ASL2"/>
<evidence type="ECO:0000256" key="2">
    <source>
        <dbReference type="SAM" id="Phobius"/>
    </source>
</evidence>
<keyword evidence="4" id="KW-1185">Reference proteome</keyword>
<keyword evidence="2" id="KW-1133">Transmembrane helix</keyword>
<reference evidence="3 4" key="1">
    <citation type="submission" date="2014-06" db="EMBL/GenBank/DDBJ databases">
        <authorList>
            <person name="Swart Estienne"/>
        </authorList>
    </citation>
    <scope>NUCLEOTIDE SEQUENCE [LARGE SCALE GENOMIC DNA]</scope>
    <source>
        <strain evidence="3 4">130c</strain>
    </source>
</reference>
<organism evidence="3 4">
    <name type="scientific">Stylonychia lemnae</name>
    <name type="common">Ciliate</name>
    <dbReference type="NCBI Taxonomy" id="5949"/>
    <lineage>
        <taxon>Eukaryota</taxon>
        <taxon>Sar</taxon>
        <taxon>Alveolata</taxon>
        <taxon>Ciliophora</taxon>
        <taxon>Intramacronucleata</taxon>
        <taxon>Spirotrichea</taxon>
        <taxon>Stichotrichia</taxon>
        <taxon>Sporadotrichida</taxon>
        <taxon>Oxytrichidae</taxon>
        <taxon>Stylonychinae</taxon>
        <taxon>Stylonychia</taxon>
    </lineage>
</organism>
<dbReference type="EMBL" id="CCKQ01013761">
    <property type="protein sequence ID" value="CDW85460.1"/>
    <property type="molecule type" value="Genomic_DNA"/>
</dbReference>
<accession>A0A078ASL2</accession>
<feature type="region of interest" description="Disordered" evidence="1">
    <location>
        <begin position="244"/>
        <end position="266"/>
    </location>
</feature>